<dbReference type="InterPro" id="IPR017850">
    <property type="entry name" value="Alkaline_phosphatase_core_sf"/>
</dbReference>
<dbReference type="AlphaFoldDB" id="A0A517W0U0"/>
<dbReference type="InterPro" id="IPR010869">
    <property type="entry name" value="DUF1501"/>
</dbReference>
<dbReference type="Proteomes" id="UP000318704">
    <property type="component" value="Chromosome"/>
</dbReference>
<dbReference type="KEGG" id="gaw:V144x_43800"/>
<dbReference type="Pfam" id="PF07394">
    <property type="entry name" value="DUF1501"/>
    <property type="match status" value="1"/>
</dbReference>
<dbReference type="SUPFAM" id="SSF53649">
    <property type="entry name" value="Alkaline phosphatase-like"/>
    <property type="match status" value="1"/>
</dbReference>
<organism evidence="1 2">
    <name type="scientific">Gimesia aquarii</name>
    <dbReference type="NCBI Taxonomy" id="2527964"/>
    <lineage>
        <taxon>Bacteria</taxon>
        <taxon>Pseudomonadati</taxon>
        <taxon>Planctomycetota</taxon>
        <taxon>Planctomycetia</taxon>
        <taxon>Planctomycetales</taxon>
        <taxon>Planctomycetaceae</taxon>
        <taxon>Gimesia</taxon>
    </lineage>
</organism>
<protein>
    <recommendedName>
        <fullName evidence="3">Sulfatase</fullName>
    </recommendedName>
</protein>
<dbReference type="EMBL" id="CP037920">
    <property type="protein sequence ID" value="QDT98871.1"/>
    <property type="molecule type" value="Genomic_DNA"/>
</dbReference>
<sequence>MMHYSRRQFLADNAMGIGTVALAWLLKQDNLLAKPKSVSIKQPHFDLTPKKAQFVPQSKAMISLFQHGGPAHMDLTDPKPELTKFSGTDFKGDIQYSFVNQASKKLLGSPWKFRKHGECGTELSELLPNLGEIVDDVCLIRSMHTGANGHEVSIRYFHGGIPGVLGRPNLGSWLVYGLGTESQDLPAYMVLTDPGGLPVDGVTNWSNGFMPSLFQGTVLRPKEPRILNLDAPPHLRGSLQAQNLELLQALNRKHFKTHPHESDLEARIASYELAARMQTSAREALDLSQETKATQDMYGLDNPKTREYGTRCLIARRLVERGVRFVQLFLAGQPWDNHSNITTGLPAICGRTDKPSAALVKDLKQRGMLESTLVHWGGEIGRLPVTQSHGDPKKAGRDHNGQGFSIWLAGGGIKGGMAFGKTDEFGHRAVENVVTPNDFQATIMRLFGLDFKQLLYHYNGQEQIITNGRPAKVVSPILENPPEALS</sequence>
<proteinExistence type="predicted"/>
<dbReference type="PANTHER" id="PTHR43737:SF1">
    <property type="entry name" value="DUF1501 DOMAIN-CONTAINING PROTEIN"/>
    <property type="match status" value="1"/>
</dbReference>
<evidence type="ECO:0008006" key="3">
    <source>
        <dbReference type="Google" id="ProtNLM"/>
    </source>
</evidence>
<accession>A0A517W0U0</accession>
<reference evidence="1 2" key="1">
    <citation type="submission" date="2019-03" db="EMBL/GenBank/DDBJ databases">
        <title>Deep-cultivation of Planctomycetes and their phenomic and genomic characterization uncovers novel biology.</title>
        <authorList>
            <person name="Wiegand S."/>
            <person name="Jogler M."/>
            <person name="Boedeker C."/>
            <person name="Pinto D."/>
            <person name="Vollmers J."/>
            <person name="Rivas-Marin E."/>
            <person name="Kohn T."/>
            <person name="Peeters S.H."/>
            <person name="Heuer A."/>
            <person name="Rast P."/>
            <person name="Oberbeckmann S."/>
            <person name="Bunk B."/>
            <person name="Jeske O."/>
            <person name="Meyerdierks A."/>
            <person name="Storesund J.E."/>
            <person name="Kallscheuer N."/>
            <person name="Luecker S."/>
            <person name="Lage O.M."/>
            <person name="Pohl T."/>
            <person name="Merkel B.J."/>
            <person name="Hornburger P."/>
            <person name="Mueller R.-W."/>
            <person name="Bruemmer F."/>
            <person name="Labrenz M."/>
            <person name="Spormann A.M."/>
            <person name="Op den Camp H."/>
            <person name="Overmann J."/>
            <person name="Amann R."/>
            <person name="Jetten M.S.M."/>
            <person name="Mascher T."/>
            <person name="Medema M.H."/>
            <person name="Devos D.P."/>
            <person name="Kaster A.-K."/>
            <person name="Ovreas L."/>
            <person name="Rohde M."/>
            <person name="Galperin M.Y."/>
            <person name="Jogler C."/>
        </authorList>
    </citation>
    <scope>NUCLEOTIDE SEQUENCE [LARGE SCALE GENOMIC DNA]</scope>
    <source>
        <strain evidence="1 2">V144</strain>
    </source>
</reference>
<evidence type="ECO:0000313" key="1">
    <source>
        <dbReference type="EMBL" id="QDT98871.1"/>
    </source>
</evidence>
<dbReference type="PANTHER" id="PTHR43737">
    <property type="entry name" value="BLL7424 PROTEIN"/>
    <property type="match status" value="1"/>
</dbReference>
<evidence type="ECO:0000313" key="2">
    <source>
        <dbReference type="Proteomes" id="UP000318704"/>
    </source>
</evidence>
<name>A0A517W0U0_9PLAN</name>
<dbReference type="RefSeq" id="WP_232102595.1">
    <property type="nucleotide sequence ID" value="NZ_CP037920.1"/>
</dbReference>
<gene>
    <name evidence="1" type="ORF">V144x_43800</name>
</gene>